<dbReference type="PRINTS" id="PR00081">
    <property type="entry name" value="GDHRDH"/>
</dbReference>
<dbReference type="PANTHER" id="PTHR24322">
    <property type="entry name" value="PKSB"/>
    <property type="match status" value="1"/>
</dbReference>
<dbReference type="KEGG" id="pgri:PgNI_03891"/>
<keyword evidence="13" id="KW-1185">Reference proteome</keyword>
<dbReference type="PROSITE" id="PS00061">
    <property type="entry name" value="ADH_SHORT"/>
    <property type="match status" value="1"/>
</dbReference>
<keyword evidence="5" id="KW-1133">Transmembrane helix</keyword>
<dbReference type="Gene3D" id="3.40.50.720">
    <property type="entry name" value="NAD(P)-binding Rossmann-like Domain"/>
    <property type="match status" value="1"/>
</dbReference>
<sequence>MPMHNGILPREGLYIDPILKLIGKTALNPWLTLPLVLAGKYTQKGKLIAAIYSKAFWRVKLLLYLGLFRSINNYFSRKSSNNWVSDKYVWSKEIVVVTGGSAGIGAHIVQFLAERGIKVVVLDIQPLSFSATSSVHYFQVDLTSPAKLAAVAEEIRARIGNPTVLINNAGVARGKSILNATERDIRFTFDVNALAPFWTVKEFLPDMVKKNHGMVVNVSSYAAWITSPEMADYAGSKAAVMALHEALSTELKVRYKAPRVRTVIVYPGFTKTALFTGYNATTQPFMLPPLEPETVAEAIVRQVLTGESGEVIAPAMGHTLGGLRGLPTWYQNRLRERTSVLMTNFQGRQVVKDLDTFYDAKSRPSDGEESTVLVE</sequence>
<keyword evidence="6" id="KW-0560">Oxidoreductase</keyword>
<evidence type="ECO:0000256" key="9">
    <source>
        <dbReference type="ARBA" id="ARBA00059620"/>
    </source>
</evidence>
<evidence type="ECO:0000256" key="8">
    <source>
        <dbReference type="ARBA" id="ARBA00023136"/>
    </source>
</evidence>
<evidence type="ECO:0000313" key="13">
    <source>
        <dbReference type="Proteomes" id="UP000515153"/>
    </source>
</evidence>
<dbReference type="Proteomes" id="UP000515153">
    <property type="component" value="Unplaced"/>
</dbReference>
<reference evidence="14" key="1">
    <citation type="journal article" date="2019" name="Mol. Biol. Evol.">
        <title>Blast fungal genomes show frequent chromosomal changes, gene gains and losses, and effector gene turnover.</title>
        <authorList>
            <person name="Gomez Luciano L.B."/>
            <person name="Jason Tsai I."/>
            <person name="Chuma I."/>
            <person name="Tosa Y."/>
            <person name="Chen Y.H."/>
            <person name="Li J.Y."/>
            <person name="Li M.Y."/>
            <person name="Jade Lu M.Y."/>
            <person name="Nakayashiki H."/>
            <person name="Li W.H."/>
        </authorList>
    </citation>
    <scope>NUCLEOTIDE SEQUENCE</scope>
    <source>
        <strain evidence="14">NI907</strain>
    </source>
</reference>
<evidence type="ECO:0000256" key="1">
    <source>
        <dbReference type="ARBA" id="ARBA00004141"/>
    </source>
</evidence>
<evidence type="ECO:0000256" key="11">
    <source>
        <dbReference type="ARBA" id="ARBA00082544"/>
    </source>
</evidence>
<protein>
    <recommendedName>
        <fullName evidence="10">Short-chain dehydrogenase/reductase 3</fullName>
    </recommendedName>
    <alternativeName>
        <fullName evidence="11">Retinal short-chain dehydrogenase/reductase 1</fullName>
    </alternativeName>
</protein>
<keyword evidence="7" id="KW-0443">Lipid metabolism</keyword>
<dbReference type="RefSeq" id="XP_030983340.1">
    <property type="nucleotide sequence ID" value="XM_031123944.1"/>
</dbReference>
<evidence type="ECO:0000256" key="10">
    <source>
        <dbReference type="ARBA" id="ARBA00068717"/>
    </source>
</evidence>
<evidence type="ECO:0000256" key="2">
    <source>
        <dbReference type="ARBA" id="ARBA00006484"/>
    </source>
</evidence>
<keyword evidence="3" id="KW-0812">Transmembrane</keyword>
<evidence type="ECO:0000256" key="5">
    <source>
        <dbReference type="ARBA" id="ARBA00022989"/>
    </source>
</evidence>
<dbReference type="PANTHER" id="PTHR24322:SF736">
    <property type="entry name" value="RETINOL DEHYDROGENASE 10"/>
    <property type="match status" value="1"/>
</dbReference>
<comment type="subcellular location">
    <subcellularLocation>
        <location evidence="1">Membrane</location>
        <topology evidence="1">Multi-pass membrane protein</topology>
    </subcellularLocation>
</comment>
<dbReference type="CDD" id="cd05339">
    <property type="entry name" value="17beta-HSDXI-like_SDR_c"/>
    <property type="match status" value="1"/>
</dbReference>
<reference evidence="14" key="2">
    <citation type="submission" date="2019-10" db="EMBL/GenBank/DDBJ databases">
        <authorList>
            <consortium name="NCBI Genome Project"/>
        </authorList>
    </citation>
    <scope>NUCLEOTIDE SEQUENCE</scope>
    <source>
        <strain evidence="14">NI907</strain>
    </source>
</reference>
<reference evidence="14" key="3">
    <citation type="submission" date="2025-08" db="UniProtKB">
        <authorList>
            <consortium name="RefSeq"/>
        </authorList>
    </citation>
    <scope>IDENTIFICATION</scope>
    <source>
        <strain evidence="14">NI907</strain>
    </source>
</reference>
<organism evidence="13 14">
    <name type="scientific">Pyricularia grisea</name>
    <name type="common">Crabgrass-specific blast fungus</name>
    <name type="synonym">Magnaporthe grisea</name>
    <dbReference type="NCBI Taxonomy" id="148305"/>
    <lineage>
        <taxon>Eukaryota</taxon>
        <taxon>Fungi</taxon>
        <taxon>Dikarya</taxon>
        <taxon>Ascomycota</taxon>
        <taxon>Pezizomycotina</taxon>
        <taxon>Sordariomycetes</taxon>
        <taxon>Sordariomycetidae</taxon>
        <taxon>Magnaporthales</taxon>
        <taxon>Pyriculariaceae</taxon>
        <taxon>Pyricularia</taxon>
    </lineage>
</organism>
<dbReference type="GeneID" id="41958853"/>
<dbReference type="InterPro" id="IPR020904">
    <property type="entry name" value="Sc_DH/Rdtase_CS"/>
</dbReference>
<accession>A0A6P8B842</accession>
<dbReference type="AlphaFoldDB" id="A0A6P8B842"/>
<keyword evidence="8" id="KW-0472">Membrane</keyword>
<comment type="similarity">
    <text evidence="2 12">Belongs to the short-chain dehydrogenases/reductases (SDR) family.</text>
</comment>
<evidence type="ECO:0000313" key="14">
    <source>
        <dbReference type="RefSeq" id="XP_030983340.1"/>
    </source>
</evidence>
<comment type="function">
    <text evidence="9">Catalyzes the reduction of all-trans-retinal to all-trans-retinol in the presence of NADPH.</text>
</comment>
<dbReference type="GO" id="GO:0052650">
    <property type="term" value="F:all-trans-retinol dehydrogenase (NADP+) activity"/>
    <property type="evidence" value="ECO:0007669"/>
    <property type="project" value="UniProtKB-ARBA"/>
</dbReference>
<evidence type="ECO:0000256" key="3">
    <source>
        <dbReference type="ARBA" id="ARBA00022692"/>
    </source>
</evidence>
<dbReference type="FunFam" id="3.40.50.720:FF:000131">
    <property type="entry name" value="Short-chain dehydrogenase/reductase 3"/>
    <property type="match status" value="1"/>
</dbReference>
<proteinExistence type="inferred from homology"/>
<gene>
    <name evidence="14" type="ORF">PgNI_03891</name>
</gene>
<dbReference type="InterPro" id="IPR036291">
    <property type="entry name" value="NAD(P)-bd_dom_sf"/>
</dbReference>
<keyword evidence="4" id="KW-0521">NADP</keyword>
<dbReference type="Pfam" id="PF00106">
    <property type="entry name" value="adh_short"/>
    <property type="match status" value="1"/>
</dbReference>
<dbReference type="GO" id="GO:0016020">
    <property type="term" value="C:membrane"/>
    <property type="evidence" value="ECO:0007669"/>
    <property type="project" value="UniProtKB-SubCell"/>
</dbReference>
<name>A0A6P8B842_PYRGI</name>
<dbReference type="SUPFAM" id="SSF51735">
    <property type="entry name" value="NAD(P)-binding Rossmann-fold domains"/>
    <property type="match status" value="1"/>
</dbReference>
<dbReference type="InterPro" id="IPR002347">
    <property type="entry name" value="SDR_fam"/>
</dbReference>
<evidence type="ECO:0000256" key="6">
    <source>
        <dbReference type="ARBA" id="ARBA00023002"/>
    </source>
</evidence>
<evidence type="ECO:0000256" key="7">
    <source>
        <dbReference type="ARBA" id="ARBA00023098"/>
    </source>
</evidence>
<dbReference type="OrthoDB" id="10253736at2759"/>
<evidence type="ECO:0000256" key="4">
    <source>
        <dbReference type="ARBA" id="ARBA00022857"/>
    </source>
</evidence>
<evidence type="ECO:0000256" key="12">
    <source>
        <dbReference type="RuleBase" id="RU000363"/>
    </source>
</evidence>
<dbReference type="PRINTS" id="PR00080">
    <property type="entry name" value="SDRFAMILY"/>
</dbReference>